<protein>
    <submittedName>
        <fullName evidence="1">Uncharacterized protein</fullName>
    </submittedName>
</protein>
<evidence type="ECO:0000313" key="2">
    <source>
        <dbReference type="Proteomes" id="UP000001631"/>
    </source>
</evidence>
<dbReference type="GeneID" id="69041020"/>
<dbReference type="InParanoid" id="C0NX12"/>
<sequence length="110" mass="12557">MSIPLRYYEKSLFGGCGVGFLRVAQVAPESTGFRKRRTFKGMLLKQEGSNGLICWVLEIPPCSVVQRRLLGWRSSLFQGHRDWRESVDFKNAKGLACIFIDDETEDADLR</sequence>
<dbReference type="Proteomes" id="UP000001631">
    <property type="component" value="Unassembled WGS sequence"/>
</dbReference>
<accession>C0NX12</accession>
<keyword evidence="2" id="KW-1185">Reference proteome</keyword>
<dbReference type="HOGENOM" id="CLU_2170319_0_0_1"/>
<dbReference type="EMBL" id="GG663375">
    <property type="protein sequence ID" value="EEH03878.1"/>
    <property type="molecule type" value="Genomic_DNA"/>
</dbReference>
<name>C0NX12_AJECG</name>
<dbReference type="RefSeq" id="XP_045284359.1">
    <property type="nucleotide sequence ID" value="XM_045435053.1"/>
</dbReference>
<dbReference type="AlphaFoldDB" id="C0NX12"/>
<evidence type="ECO:0000313" key="1">
    <source>
        <dbReference type="EMBL" id="EEH03878.1"/>
    </source>
</evidence>
<proteinExistence type="predicted"/>
<reference evidence="1" key="1">
    <citation type="submission" date="2009-02" db="EMBL/GenBank/DDBJ databases">
        <title>The Genome Sequence of Ajellomyces capsulatus strain G186AR.</title>
        <authorList>
            <consortium name="The Broad Institute Genome Sequencing Platform"/>
            <person name="Champion M."/>
            <person name="Cuomo C."/>
            <person name="Ma L.-J."/>
            <person name="Henn M.R."/>
            <person name="Sil A."/>
            <person name="Goldman B."/>
            <person name="Young S.K."/>
            <person name="Kodira C.D."/>
            <person name="Zeng Q."/>
            <person name="Koehrsen M."/>
            <person name="Alvarado L."/>
            <person name="Berlin A."/>
            <person name="Borenstein D."/>
            <person name="Chen Z."/>
            <person name="Engels R."/>
            <person name="Freedman E."/>
            <person name="Gellesch M."/>
            <person name="Goldberg J."/>
            <person name="Griggs A."/>
            <person name="Gujja S."/>
            <person name="Heiman D."/>
            <person name="Hepburn T."/>
            <person name="Howarth C."/>
            <person name="Jen D."/>
            <person name="Larson L."/>
            <person name="Lewis B."/>
            <person name="Mehta T."/>
            <person name="Park D."/>
            <person name="Pearson M."/>
            <person name="Roberts A."/>
            <person name="Saif S."/>
            <person name="Shea T."/>
            <person name="Shenoy N."/>
            <person name="Sisk P."/>
            <person name="Stolte C."/>
            <person name="Sykes S."/>
            <person name="Walk T."/>
            <person name="White J."/>
            <person name="Yandava C."/>
            <person name="Klein B."/>
            <person name="McEwen J.G."/>
            <person name="Puccia R."/>
            <person name="Goldman G.H."/>
            <person name="Felipe M.S."/>
            <person name="Nino-Vega G."/>
            <person name="San-Blas G."/>
            <person name="Taylor J."/>
            <person name="Mendoza L."/>
            <person name="Galagan J."/>
            <person name="Nusbaum C."/>
            <person name="Birren B."/>
        </authorList>
    </citation>
    <scope>NUCLEOTIDE SEQUENCE</scope>
    <source>
        <strain evidence="1">G186AR</strain>
    </source>
</reference>
<gene>
    <name evidence="1" type="ORF">HCBG_08004</name>
</gene>
<organism evidence="1 2">
    <name type="scientific">Ajellomyces capsulatus (strain G186AR / H82 / ATCC MYA-2454 / RMSCC 2432)</name>
    <name type="common">Darling's disease fungus</name>
    <name type="synonym">Histoplasma capsulatum</name>
    <dbReference type="NCBI Taxonomy" id="447093"/>
    <lineage>
        <taxon>Eukaryota</taxon>
        <taxon>Fungi</taxon>
        <taxon>Dikarya</taxon>
        <taxon>Ascomycota</taxon>
        <taxon>Pezizomycotina</taxon>
        <taxon>Eurotiomycetes</taxon>
        <taxon>Eurotiomycetidae</taxon>
        <taxon>Onygenales</taxon>
        <taxon>Ajellomycetaceae</taxon>
        <taxon>Histoplasma</taxon>
    </lineage>
</organism>